<evidence type="ECO:0000256" key="1">
    <source>
        <dbReference type="SAM" id="MobiDB-lite"/>
    </source>
</evidence>
<accession>A0A5C3KB74</accession>
<sequence length="300" mass="32377">MYLKPPVISSQVIRVLPSRMDFAARLSTALLDRLQHIFKHPGPNPPGVPDSKVLEFVSRIEKADPNSPSLSEDDKDAGDMYLDLLIERLWDLVKDLNVGGRPEEAVRKPGGGTDGTGLELVQGLTVELLKAWISKNPAIVYSSKCPKKPELVSVVLASKHIPTAADIQLLQSEVLVPEKRKGQEVAKFSSCSDLRSASPLEFYHLLTGTGVGGGGLLSGVPVAGDRPRDDGVTYQESGTLSLPMEDEVACRDAHAVAMGQKKHEVVRGKVGQGGDWWKQGGRSWKNPSSDLRSGVDRGTS</sequence>
<name>A0A5C3KB74_COPMA</name>
<feature type="region of interest" description="Disordered" evidence="1">
    <location>
        <begin position="270"/>
        <end position="300"/>
    </location>
</feature>
<proteinExistence type="predicted"/>
<evidence type="ECO:0000313" key="3">
    <source>
        <dbReference type="Proteomes" id="UP000307440"/>
    </source>
</evidence>
<gene>
    <name evidence="2" type="ORF">FA15DRAFT_661695</name>
</gene>
<dbReference type="AlphaFoldDB" id="A0A5C3KB74"/>
<protein>
    <submittedName>
        <fullName evidence="2">Uncharacterized protein</fullName>
    </submittedName>
</protein>
<dbReference type="Proteomes" id="UP000307440">
    <property type="component" value="Unassembled WGS sequence"/>
</dbReference>
<reference evidence="2 3" key="1">
    <citation type="journal article" date="2019" name="Nat. Ecol. Evol.">
        <title>Megaphylogeny resolves global patterns of mushroom evolution.</title>
        <authorList>
            <person name="Varga T."/>
            <person name="Krizsan K."/>
            <person name="Foldi C."/>
            <person name="Dima B."/>
            <person name="Sanchez-Garcia M."/>
            <person name="Sanchez-Ramirez S."/>
            <person name="Szollosi G.J."/>
            <person name="Szarkandi J.G."/>
            <person name="Papp V."/>
            <person name="Albert L."/>
            <person name="Andreopoulos W."/>
            <person name="Angelini C."/>
            <person name="Antonin V."/>
            <person name="Barry K.W."/>
            <person name="Bougher N.L."/>
            <person name="Buchanan P."/>
            <person name="Buyck B."/>
            <person name="Bense V."/>
            <person name="Catcheside P."/>
            <person name="Chovatia M."/>
            <person name="Cooper J."/>
            <person name="Damon W."/>
            <person name="Desjardin D."/>
            <person name="Finy P."/>
            <person name="Geml J."/>
            <person name="Haridas S."/>
            <person name="Hughes K."/>
            <person name="Justo A."/>
            <person name="Karasinski D."/>
            <person name="Kautmanova I."/>
            <person name="Kiss B."/>
            <person name="Kocsube S."/>
            <person name="Kotiranta H."/>
            <person name="LaButti K.M."/>
            <person name="Lechner B.E."/>
            <person name="Liimatainen K."/>
            <person name="Lipzen A."/>
            <person name="Lukacs Z."/>
            <person name="Mihaltcheva S."/>
            <person name="Morgado L.N."/>
            <person name="Niskanen T."/>
            <person name="Noordeloos M.E."/>
            <person name="Ohm R.A."/>
            <person name="Ortiz-Santana B."/>
            <person name="Ovrebo C."/>
            <person name="Racz N."/>
            <person name="Riley R."/>
            <person name="Savchenko A."/>
            <person name="Shiryaev A."/>
            <person name="Soop K."/>
            <person name="Spirin V."/>
            <person name="Szebenyi C."/>
            <person name="Tomsovsky M."/>
            <person name="Tulloss R.E."/>
            <person name="Uehling J."/>
            <person name="Grigoriev I.V."/>
            <person name="Vagvolgyi C."/>
            <person name="Papp T."/>
            <person name="Martin F.M."/>
            <person name="Miettinen O."/>
            <person name="Hibbett D.S."/>
            <person name="Nagy L.G."/>
        </authorList>
    </citation>
    <scope>NUCLEOTIDE SEQUENCE [LARGE SCALE GENOMIC DNA]</scope>
    <source>
        <strain evidence="2 3">CBS 121175</strain>
    </source>
</reference>
<evidence type="ECO:0000313" key="2">
    <source>
        <dbReference type="EMBL" id="TFK17092.1"/>
    </source>
</evidence>
<keyword evidence="3" id="KW-1185">Reference proteome</keyword>
<dbReference type="EMBL" id="ML210569">
    <property type="protein sequence ID" value="TFK17092.1"/>
    <property type="molecule type" value="Genomic_DNA"/>
</dbReference>
<organism evidence="2 3">
    <name type="scientific">Coprinopsis marcescibilis</name>
    <name type="common">Agaric fungus</name>
    <name type="synonym">Psathyrella marcescibilis</name>
    <dbReference type="NCBI Taxonomy" id="230819"/>
    <lineage>
        <taxon>Eukaryota</taxon>
        <taxon>Fungi</taxon>
        <taxon>Dikarya</taxon>
        <taxon>Basidiomycota</taxon>
        <taxon>Agaricomycotina</taxon>
        <taxon>Agaricomycetes</taxon>
        <taxon>Agaricomycetidae</taxon>
        <taxon>Agaricales</taxon>
        <taxon>Agaricineae</taxon>
        <taxon>Psathyrellaceae</taxon>
        <taxon>Coprinopsis</taxon>
    </lineage>
</organism>